<evidence type="ECO:0000256" key="9">
    <source>
        <dbReference type="ARBA" id="ARBA00022777"/>
    </source>
</evidence>
<evidence type="ECO:0000256" key="2">
    <source>
        <dbReference type="ARBA" id="ARBA00004726"/>
    </source>
</evidence>
<comment type="similarity">
    <text evidence="15">Belongs to the ribF family.</text>
</comment>
<comment type="function">
    <text evidence="1">Catalyzes the phosphorylation of riboflavin to FMN followed by the adenylation of FMN to FAD.</text>
</comment>
<reference evidence="18" key="1">
    <citation type="submission" date="2016-10" db="EMBL/GenBank/DDBJ databases">
        <authorList>
            <person name="Varghese N."/>
            <person name="Submissions S."/>
        </authorList>
    </citation>
    <scope>NUCLEOTIDE SEQUENCE [LARGE SCALE GENOMIC DNA]</scope>
    <source>
        <strain evidence="18">CGMCC 1.10789</strain>
    </source>
</reference>
<dbReference type="AlphaFoldDB" id="A0A1G8Z7P8"/>
<keyword evidence="4 15" id="KW-0285">Flavoprotein</keyword>
<feature type="domain" description="Riboflavin kinase" evidence="16">
    <location>
        <begin position="185"/>
        <end position="312"/>
    </location>
</feature>
<evidence type="ECO:0000256" key="12">
    <source>
        <dbReference type="ARBA" id="ARBA00023268"/>
    </source>
</evidence>
<comment type="pathway">
    <text evidence="2 15">Cofactor biosynthesis; FAD biosynthesis; FAD from FMN: step 1/1.</text>
</comment>
<comment type="catalytic activity">
    <reaction evidence="14 15">
        <text>FMN + ATP + H(+) = FAD + diphosphate</text>
        <dbReference type="Rhea" id="RHEA:17237"/>
        <dbReference type="ChEBI" id="CHEBI:15378"/>
        <dbReference type="ChEBI" id="CHEBI:30616"/>
        <dbReference type="ChEBI" id="CHEBI:33019"/>
        <dbReference type="ChEBI" id="CHEBI:57692"/>
        <dbReference type="ChEBI" id="CHEBI:58210"/>
        <dbReference type="EC" id="2.7.7.2"/>
    </reaction>
</comment>
<gene>
    <name evidence="17" type="ORF">SAMN05216257_101614</name>
</gene>
<accession>A0A1G8Z7P8</accession>
<sequence length="314" mass="34001">MMRIFEHWKLEPEQREGAAAAIGNFDGVHLGHQAVIDLARGEARRRGVPLGVVTFEPHPREYFAPSAPPFRLMNAETRAHRLEKLGVDVLYQLPFGAELASLSPEAFAREVICAGLGLSHVVVGRDFHFGKGRAGNTADLQRLGAELGFGVTVAELVTGPGGLEISSTAIREALSAGRPREAAAMLGHWHRIDGPVLHGDKRGKSLGFPTANMSIERLHPPRFGVYAVLVDVLTGPCRGSYHGAASIGIRPMFGGSHPNLETFIFDFEGDLYGEHLSVGLVEFLRPEARFESIEELMAQMAQDCAAARAILEAL</sequence>
<keyword evidence="6 15" id="KW-0808">Transferase</keyword>
<dbReference type="SMART" id="SM00904">
    <property type="entry name" value="Flavokinase"/>
    <property type="match status" value="1"/>
</dbReference>
<dbReference type="PIRSF" id="PIRSF004491">
    <property type="entry name" value="FAD_Synth"/>
    <property type="match status" value="1"/>
</dbReference>
<dbReference type="Proteomes" id="UP000199328">
    <property type="component" value="Unassembled WGS sequence"/>
</dbReference>
<evidence type="ECO:0000313" key="18">
    <source>
        <dbReference type="Proteomes" id="UP000199328"/>
    </source>
</evidence>
<dbReference type="GO" id="GO:0008531">
    <property type="term" value="F:riboflavin kinase activity"/>
    <property type="evidence" value="ECO:0007669"/>
    <property type="project" value="UniProtKB-UniRule"/>
</dbReference>
<dbReference type="UniPathway" id="UPA00277">
    <property type="reaction ID" value="UER00407"/>
</dbReference>
<dbReference type="SUPFAM" id="SSF52374">
    <property type="entry name" value="Nucleotidylyl transferase"/>
    <property type="match status" value="1"/>
</dbReference>
<keyword evidence="18" id="KW-1185">Reference proteome</keyword>
<keyword evidence="9 15" id="KW-0418">Kinase</keyword>
<dbReference type="EC" id="2.7.1.26" evidence="15"/>
<dbReference type="SUPFAM" id="SSF82114">
    <property type="entry name" value="Riboflavin kinase-like"/>
    <property type="match status" value="1"/>
</dbReference>
<dbReference type="GO" id="GO:0009231">
    <property type="term" value="P:riboflavin biosynthetic process"/>
    <property type="evidence" value="ECO:0007669"/>
    <property type="project" value="InterPro"/>
</dbReference>
<keyword evidence="8 15" id="KW-0547">Nucleotide-binding</keyword>
<dbReference type="EC" id="2.7.7.2" evidence="15"/>
<name>A0A1G8Z7P8_9RHOB</name>
<dbReference type="PANTHER" id="PTHR22749">
    <property type="entry name" value="RIBOFLAVIN KINASE/FMN ADENYLYLTRANSFERASE"/>
    <property type="match status" value="1"/>
</dbReference>
<keyword evidence="12" id="KW-0511">Multifunctional enzyme</keyword>
<evidence type="ECO:0000256" key="11">
    <source>
        <dbReference type="ARBA" id="ARBA00022840"/>
    </source>
</evidence>
<keyword evidence="10 15" id="KW-0274">FAD</keyword>
<dbReference type="GO" id="GO:0009398">
    <property type="term" value="P:FMN biosynthetic process"/>
    <property type="evidence" value="ECO:0007669"/>
    <property type="project" value="UniProtKB-UniRule"/>
</dbReference>
<dbReference type="PANTHER" id="PTHR22749:SF6">
    <property type="entry name" value="RIBOFLAVIN KINASE"/>
    <property type="match status" value="1"/>
</dbReference>
<dbReference type="GO" id="GO:0003919">
    <property type="term" value="F:FMN adenylyltransferase activity"/>
    <property type="evidence" value="ECO:0007669"/>
    <property type="project" value="UniProtKB-UniRule"/>
</dbReference>
<evidence type="ECO:0000256" key="7">
    <source>
        <dbReference type="ARBA" id="ARBA00022695"/>
    </source>
</evidence>
<dbReference type="STRING" id="990712.SAMN05216257_101614"/>
<dbReference type="Gene3D" id="2.40.30.30">
    <property type="entry name" value="Riboflavin kinase-like"/>
    <property type="match status" value="1"/>
</dbReference>
<evidence type="ECO:0000313" key="17">
    <source>
        <dbReference type="EMBL" id="SDK11106.1"/>
    </source>
</evidence>
<evidence type="ECO:0000256" key="6">
    <source>
        <dbReference type="ARBA" id="ARBA00022679"/>
    </source>
</evidence>
<evidence type="ECO:0000256" key="4">
    <source>
        <dbReference type="ARBA" id="ARBA00022630"/>
    </source>
</evidence>
<dbReference type="InterPro" id="IPR002606">
    <property type="entry name" value="Riboflavin_kinase_bac"/>
</dbReference>
<comment type="pathway">
    <text evidence="3 15">Cofactor biosynthesis; FMN biosynthesis; FMN from riboflavin (ATP route): step 1/1.</text>
</comment>
<evidence type="ECO:0000259" key="16">
    <source>
        <dbReference type="SMART" id="SM00904"/>
    </source>
</evidence>
<evidence type="ECO:0000256" key="3">
    <source>
        <dbReference type="ARBA" id="ARBA00005201"/>
    </source>
</evidence>
<dbReference type="NCBIfam" id="NF004159">
    <property type="entry name" value="PRK05627.1-2"/>
    <property type="match status" value="1"/>
</dbReference>
<dbReference type="InterPro" id="IPR015865">
    <property type="entry name" value="Riboflavin_kinase_bac/euk"/>
</dbReference>
<dbReference type="EMBL" id="FNFV01000001">
    <property type="protein sequence ID" value="SDK11106.1"/>
    <property type="molecule type" value="Genomic_DNA"/>
</dbReference>
<evidence type="ECO:0000256" key="13">
    <source>
        <dbReference type="ARBA" id="ARBA00047880"/>
    </source>
</evidence>
<dbReference type="NCBIfam" id="NF004160">
    <property type="entry name" value="PRK05627.1-3"/>
    <property type="match status" value="1"/>
</dbReference>
<keyword evidence="5 15" id="KW-0288">FMN</keyword>
<dbReference type="InterPro" id="IPR023468">
    <property type="entry name" value="Riboflavin_kinase"/>
</dbReference>
<dbReference type="UniPathway" id="UPA00276">
    <property type="reaction ID" value="UER00406"/>
</dbReference>
<dbReference type="GO" id="GO:0005524">
    <property type="term" value="F:ATP binding"/>
    <property type="evidence" value="ECO:0007669"/>
    <property type="project" value="UniProtKB-UniRule"/>
</dbReference>
<dbReference type="InterPro" id="IPR023465">
    <property type="entry name" value="Riboflavin_kinase_dom_sf"/>
</dbReference>
<comment type="catalytic activity">
    <reaction evidence="13 15">
        <text>riboflavin + ATP = FMN + ADP + H(+)</text>
        <dbReference type="Rhea" id="RHEA:14357"/>
        <dbReference type="ChEBI" id="CHEBI:15378"/>
        <dbReference type="ChEBI" id="CHEBI:30616"/>
        <dbReference type="ChEBI" id="CHEBI:57986"/>
        <dbReference type="ChEBI" id="CHEBI:58210"/>
        <dbReference type="ChEBI" id="CHEBI:456216"/>
        <dbReference type="EC" id="2.7.1.26"/>
    </reaction>
</comment>
<dbReference type="InterPro" id="IPR015864">
    <property type="entry name" value="FAD_synthase"/>
</dbReference>
<dbReference type="GO" id="GO:0006747">
    <property type="term" value="P:FAD biosynthetic process"/>
    <property type="evidence" value="ECO:0007669"/>
    <property type="project" value="UniProtKB-UniRule"/>
</dbReference>
<proteinExistence type="inferred from homology"/>
<evidence type="ECO:0000256" key="8">
    <source>
        <dbReference type="ARBA" id="ARBA00022741"/>
    </source>
</evidence>
<dbReference type="CDD" id="cd02064">
    <property type="entry name" value="FAD_synthetase_N"/>
    <property type="match status" value="1"/>
</dbReference>
<dbReference type="NCBIfam" id="TIGR00083">
    <property type="entry name" value="ribF"/>
    <property type="match status" value="1"/>
</dbReference>
<evidence type="ECO:0000256" key="10">
    <source>
        <dbReference type="ARBA" id="ARBA00022827"/>
    </source>
</evidence>
<dbReference type="InterPro" id="IPR014729">
    <property type="entry name" value="Rossmann-like_a/b/a_fold"/>
</dbReference>
<dbReference type="Pfam" id="PF01687">
    <property type="entry name" value="Flavokinase"/>
    <property type="match status" value="1"/>
</dbReference>
<dbReference type="Gene3D" id="3.40.50.620">
    <property type="entry name" value="HUPs"/>
    <property type="match status" value="1"/>
</dbReference>
<evidence type="ECO:0000256" key="14">
    <source>
        <dbReference type="ARBA" id="ARBA00049494"/>
    </source>
</evidence>
<evidence type="ECO:0000256" key="5">
    <source>
        <dbReference type="ARBA" id="ARBA00022643"/>
    </source>
</evidence>
<keyword evidence="7 15" id="KW-0548">Nucleotidyltransferase</keyword>
<dbReference type="FunFam" id="3.40.50.620:FF:000021">
    <property type="entry name" value="Riboflavin biosynthesis protein"/>
    <property type="match status" value="1"/>
</dbReference>
<evidence type="ECO:0000256" key="15">
    <source>
        <dbReference type="PIRNR" id="PIRNR004491"/>
    </source>
</evidence>
<organism evidence="17 18">
    <name type="scientific">Meinhardsimonia xiamenensis</name>
    <dbReference type="NCBI Taxonomy" id="990712"/>
    <lineage>
        <taxon>Bacteria</taxon>
        <taxon>Pseudomonadati</taxon>
        <taxon>Pseudomonadota</taxon>
        <taxon>Alphaproteobacteria</taxon>
        <taxon>Rhodobacterales</taxon>
        <taxon>Paracoccaceae</taxon>
        <taxon>Meinhardsimonia</taxon>
    </lineage>
</organism>
<dbReference type="Pfam" id="PF06574">
    <property type="entry name" value="FAD_syn"/>
    <property type="match status" value="1"/>
</dbReference>
<keyword evidence="11 15" id="KW-0067">ATP-binding</keyword>
<evidence type="ECO:0000256" key="1">
    <source>
        <dbReference type="ARBA" id="ARBA00002121"/>
    </source>
</evidence>
<protein>
    <recommendedName>
        <fullName evidence="15">Riboflavin biosynthesis protein</fullName>
    </recommendedName>
    <domain>
        <recommendedName>
            <fullName evidence="15">Riboflavin kinase</fullName>
            <ecNumber evidence="15">2.7.1.26</ecNumber>
        </recommendedName>
        <alternativeName>
            <fullName evidence="15">Flavokinase</fullName>
        </alternativeName>
    </domain>
    <domain>
        <recommendedName>
            <fullName evidence="15">FMN adenylyltransferase</fullName>
            <ecNumber evidence="15">2.7.7.2</ecNumber>
        </recommendedName>
        <alternativeName>
            <fullName evidence="15">FAD pyrophosphorylase</fullName>
        </alternativeName>
        <alternativeName>
            <fullName evidence="15">FAD synthase</fullName>
        </alternativeName>
    </domain>
</protein>